<dbReference type="Pfam" id="PF21956">
    <property type="entry name" value="DUF6922"/>
    <property type="match status" value="1"/>
</dbReference>
<evidence type="ECO:0000313" key="3">
    <source>
        <dbReference type="Proteomes" id="UP000812270"/>
    </source>
</evidence>
<evidence type="ECO:0000259" key="1">
    <source>
        <dbReference type="Pfam" id="PF21956"/>
    </source>
</evidence>
<organism evidence="2 3">
    <name type="scientific">Pinibacter aurantiacus</name>
    <dbReference type="NCBI Taxonomy" id="2851599"/>
    <lineage>
        <taxon>Bacteria</taxon>
        <taxon>Pseudomonadati</taxon>
        <taxon>Bacteroidota</taxon>
        <taxon>Chitinophagia</taxon>
        <taxon>Chitinophagales</taxon>
        <taxon>Chitinophagaceae</taxon>
        <taxon>Pinibacter</taxon>
    </lineage>
</organism>
<sequence>MNFEAVDKLKGIHPGIFLDNELKKRKLPKGRFALSINEYPQTLGAITNGKRDMNTALAMKIETELELEEGLFMILQVFYDYKKIKESRLSKSRPDITKFQKTTFWDTTIENIDWHKQKRSVIQRVFERGSSQEKKEIKKFYGNKEVERILGEL</sequence>
<reference evidence="2" key="1">
    <citation type="submission" date="2021-06" db="EMBL/GenBank/DDBJ databases">
        <authorList>
            <person name="Huq M.A."/>
        </authorList>
    </citation>
    <scope>NUCLEOTIDE SEQUENCE</scope>
    <source>
        <strain evidence="2">MAH-26</strain>
    </source>
</reference>
<feature type="domain" description="DUF6922" evidence="1">
    <location>
        <begin position="99"/>
        <end position="150"/>
    </location>
</feature>
<keyword evidence="3" id="KW-1185">Reference proteome</keyword>
<name>A0A9E2SFG1_9BACT</name>
<gene>
    <name evidence="2" type="ORF">KTO63_18905</name>
</gene>
<accession>A0A9E2SFG1</accession>
<dbReference type="Proteomes" id="UP000812270">
    <property type="component" value="Unassembled WGS sequence"/>
</dbReference>
<dbReference type="RefSeq" id="WP_217793255.1">
    <property type="nucleotide sequence ID" value="NZ_JAHSPG010000015.1"/>
</dbReference>
<comment type="caution">
    <text evidence="2">The sequence shown here is derived from an EMBL/GenBank/DDBJ whole genome shotgun (WGS) entry which is preliminary data.</text>
</comment>
<dbReference type="EMBL" id="JAHSPG010000015">
    <property type="protein sequence ID" value="MBV4359245.1"/>
    <property type="molecule type" value="Genomic_DNA"/>
</dbReference>
<dbReference type="AlphaFoldDB" id="A0A9E2SFG1"/>
<proteinExistence type="predicted"/>
<evidence type="ECO:0000313" key="2">
    <source>
        <dbReference type="EMBL" id="MBV4359245.1"/>
    </source>
</evidence>
<dbReference type="InterPro" id="IPR053830">
    <property type="entry name" value="DUF6922"/>
</dbReference>
<protein>
    <recommendedName>
        <fullName evidence="1">DUF6922 domain-containing protein</fullName>
    </recommendedName>
</protein>